<name>A0ABR9G6H5_9GAMM</name>
<dbReference type="Pfam" id="PF05930">
    <property type="entry name" value="Phage_AlpA"/>
    <property type="match status" value="1"/>
</dbReference>
<gene>
    <name evidence="1" type="ORF">IGX34_04500</name>
</gene>
<accession>A0ABR9G6H5</accession>
<dbReference type="Gene3D" id="1.10.238.160">
    <property type="match status" value="1"/>
</dbReference>
<evidence type="ECO:0000313" key="1">
    <source>
        <dbReference type="EMBL" id="MBE1159635.1"/>
    </source>
</evidence>
<dbReference type="RefSeq" id="WP_192554448.1">
    <property type="nucleotide sequence ID" value="NZ_JACZZA010000001.1"/>
</dbReference>
<dbReference type="EMBL" id="JACZZA010000001">
    <property type="protein sequence ID" value="MBE1159635.1"/>
    <property type="molecule type" value="Genomic_DNA"/>
</dbReference>
<reference evidence="1 2" key="1">
    <citation type="submission" date="2020-09" db="EMBL/GenBank/DDBJ databases">
        <title>Dyella sp. 7MK23 isolated from forest soil.</title>
        <authorList>
            <person name="Fu J."/>
        </authorList>
    </citation>
    <scope>NUCLEOTIDE SEQUENCE [LARGE SCALE GENOMIC DNA]</scope>
    <source>
        <strain evidence="1 2">7MK23</strain>
    </source>
</reference>
<organism evidence="1 2">
    <name type="scientific">Dyella acidiphila</name>
    <dbReference type="NCBI Taxonomy" id="2775866"/>
    <lineage>
        <taxon>Bacteria</taxon>
        <taxon>Pseudomonadati</taxon>
        <taxon>Pseudomonadota</taxon>
        <taxon>Gammaproteobacteria</taxon>
        <taxon>Lysobacterales</taxon>
        <taxon>Rhodanobacteraceae</taxon>
        <taxon>Dyella</taxon>
    </lineage>
</organism>
<dbReference type="InterPro" id="IPR010260">
    <property type="entry name" value="AlpA"/>
</dbReference>
<evidence type="ECO:0000313" key="2">
    <source>
        <dbReference type="Proteomes" id="UP000651010"/>
    </source>
</evidence>
<sequence length="87" mass="9577">MYTQSPATGPIHQGALLPATGYLRQPQIIGKKPSKDNPGLPALVPVSASTLWQWVRDGKFPKPVKLGERITAWRVEDIRAYLEKVAA</sequence>
<comment type="caution">
    <text evidence="1">The sequence shown here is derived from an EMBL/GenBank/DDBJ whole genome shotgun (WGS) entry which is preliminary data.</text>
</comment>
<dbReference type="Proteomes" id="UP000651010">
    <property type="component" value="Unassembled WGS sequence"/>
</dbReference>
<proteinExistence type="predicted"/>
<protein>
    <submittedName>
        <fullName evidence="1">AlpA family phage regulatory protein</fullName>
    </submittedName>
</protein>
<keyword evidence="2" id="KW-1185">Reference proteome</keyword>